<keyword evidence="11" id="KW-1185">Reference proteome</keyword>
<accession>A0A443IZW8</accession>
<evidence type="ECO:0000259" key="9">
    <source>
        <dbReference type="PROSITE" id="PS50928"/>
    </source>
</evidence>
<dbReference type="FunFam" id="1.10.3720.10:FF:000001">
    <property type="entry name" value="Glycine betaine ABC transporter, permease"/>
    <property type="match status" value="1"/>
</dbReference>
<feature type="transmembrane region" description="Helical" evidence="8">
    <location>
        <begin position="200"/>
        <end position="222"/>
    </location>
</feature>
<dbReference type="InterPro" id="IPR035906">
    <property type="entry name" value="MetI-like_sf"/>
</dbReference>
<evidence type="ECO:0000313" key="10">
    <source>
        <dbReference type="EMBL" id="RWR13670.1"/>
    </source>
</evidence>
<dbReference type="PROSITE" id="PS50928">
    <property type="entry name" value="ABC_TM1"/>
    <property type="match status" value="1"/>
</dbReference>
<keyword evidence="3 8" id="KW-0813">Transport</keyword>
<evidence type="ECO:0000256" key="4">
    <source>
        <dbReference type="ARBA" id="ARBA00022692"/>
    </source>
</evidence>
<evidence type="ECO:0000313" key="11">
    <source>
        <dbReference type="Proteomes" id="UP000273811"/>
    </source>
</evidence>
<dbReference type="EMBL" id="QYTU02000005">
    <property type="protein sequence ID" value="RWR13670.1"/>
    <property type="molecule type" value="Genomic_DNA"/>
</dbReference>
<dbReference type="CDD" id="cd06261">
    <property type="entry name" value="TM_PBP2"/>
    <property type="match status" value="1"/>
</dbReference>
<evidence type="ECO:0000256" key="2">
    <source>
        <dbReference type="ARBA" id="ARBA00007069"/>
    </source>
</evidence>
<feature type="domain" description="ABC transmembrane type-1" evidence="9">
    <location>
        <begin position="38"/>
        <end position="219"/>
    </location>
</feature>
<dbReference type="PANTHER" id="PTHR30177">
    <property type="entry name" value="GLYCINE BETAINE/L-PROLINE TRANSPORT SYSTEM PERMEASE PROTEIN PROW"/>
    <property type="match status" value="1"/>
</dbReference>
<comment type="caution">
    <text evidence="10">The sequence shown here is derived from an EMBL/GenBank/DDBJ whole genome shotgun (WGS) entry which is preliminary data.</text>
</comment>
<organism evidence="10 11">
    <name type="scientific">Siminovitchia fortis</name>
    <dbReference type="NCBI Taxonomy" id="254758"/>
    <lineage>
        <taxon>Bacteria</taxon>
        <taxon>Bacillati</taxon>
        <taxon>Bacillota</taxon>
        <taxon>Bacilli</taxon>
        <taxon>Bacillales</taxon>
        <taxon>Bacillaceae</taxon>
        <taxon>Siminovitchia</taxon>
    </lineage>
</organism>
<dbReference type="GO" id="GO:0031460">
    <property type="term" value="P:glycine betaine transport"/>
    <property type="evidence" value="ECO:0007669"/>
    <property type="project" value="TreeGrafter"/>
</dbReference>
<comment type="subcellular location">
    <subcellularLocation>
        <location evidence="1 8">Cell membrane</location>
        <topology evidence="1 8">Multi-pass membrane protein</topology>
    </subcellularLocation>
</comment>
<dbReference type="SUPFAM" id="SSF161098">
    <property type="entry name" value="MetI-like"/>
    <property type="match status" value="1"/>
</dbReference>
<keyword evidence="4 8" id="KW-0812">Transmembrane</keyword>
<keyword evidence="6 8" id="KW-1133">Transmembrane helix</keyword>
<evidence type="ECO:0000256" key="3">
    <source>
        <dbReference type="ARBA" id="ARBA00022448"/>
    </source>
</evidence>
<evidence type="ECO:0000256" key="1">
    <source>
        <dbReference type="ARBA" id="ARBA00004651"/>
    </source>
</evidence>
<dbReference type="Pfam" id="PF00528">
    <property type="entry name" value="BPD_transp_1"/>
    <property type="match status" value="1"/>
</dbReference>
<dbReference type="AlphaFoldDB" id="A0A443IZW8"/>
<dbReference type="OrthoDB" id="9801163at2"/>
<dbReference type="GO" id="GO:0006865">
    <property type="term" value="P:amino acid transport"/>
    <property type="evidence" value="ECO:0007669"/>
    <property type="project" value="UniProtKB-KW"/>
</dbReference>
<keyword evidence="7 8" id="KW-0472">Membrane</keyword>
<proteinExistence type="inferred from homology"/>
<gene>
    <name evidence="10" type="ORF">D4N35_004335</name>
</gene>
<dbReference type="Proteomes" id="UP000273811">
    <property type="component" value="Unassembled WGS sequence"/>
</dbReference>
<protein>
    <submittedName>
        <fullName evidence="10">ABC transporter permease</fullName>
    </submittedName>
</protein>
<evidence type="ECO:0000256" key="6">
    <source>
        <dbReference type="ARBA" id="ARBA00022989"/>
    </source>
</evidence>
<feature type="transmembrane region" description="Helical" evidence="8">
    <location>
        <begin position="85"/>
        <end position="111"/>
    </location>
</feature>
<feature type="transmembrane region" description="Helical" evidence="8">
    <location>
        <begin position="44"/>
        <end position="64"/>
    </location>
</feature>
<dbReference type="GO" id="GO:0005886">
    <property type="term" value="C:plasma membrane"/>
    <property type="evidence" value="ECO:0007669"/>
    <property type="project" value="UniProtKB-SubCell"/>
</dbReference>
<evidence type="ECO:0000256" key="5">
    <source>
        <dbReference type="ARBA" id="ARBA00022970"/>
    </source>
</evidence>
<evidence type="ECO:0000256" key="7">
    <source>
        <dbReference type="ARBA" id="ARBA00023136"/>
    </source>
</evidence>
<evidence type="ECO:0000256" key="8">
    <source>
        <dbReference type="RuleBase" id="RU363032"/>
    </source>
</evidence>
<dbReference type="InterPro" id="IPR000515">
    <property type="entry name" value="MetI-like"/>
</dbReference>
<reference evidence="10" key="1">
    <citation type="submission" date="2018-12" db="EMBL/GenBank/DDBJ databases">
        <authorList>
            <person name="Sun L."/>
            <person name="Chen Z."/>
        </authorList>
    </citation>
    <scope>NUCLEOTIDE SEQUENCE [LARGE SCALE GENOMIC DNA]</scope>
    <source>
        <strain evidence="10">DSM 16012</strain>
    </source>
</reference>
<keyword evidence="5" id="KW-0029">Amino-acid transport</keyword>
<dbReference type="InterPro" id="IPR051204">
    <property type="entry name" value="ABC_transp_perm/SBD"/>
</dbReference>
<sequence>MSIRIGLLILVALLVIYVIKSGAFQFMAANVDDLIFLAGQHLKLVAISSLAAIFVAVPLGIFVTRPKFKRFEFITVNIANVGQTIPSIAILALVMSYLGIGWKTAVFALWFSSLLPILRNTIAGLNSVHPAILDAGKGMGMTQRQLLLKIEIPNALYAIIGGIRTAVVINVGTAALAFLIGGGGLGDLIFTGISLYDTGIMLAGAVPVILLAISIDLLIGIVEKLVIPKGLQRNVETI</sequence>
<name>A0A443IZW8_9BACI</name>
<dbReference type="GO" id="GO:0055085">
    <property type="term" value="P:transmembrane transport"/>
    <property type="evidence" value="ECO:0007669"/>
    <property type="project" value="InterPro"/>
</dbReference>
<comment type="similarity">
    <text evidence="2">Belongs to the binding-protein-dependent transport system permease family. CysTW subfamily.</text>
</comment>
<feature type="transmembrane region" description="Helical" evidence="8">
    <location>
        <begin position="156"/>
        <end position="180"/>
    </location>
</feature>
<dbReference type="Gene3D" id="1.10.3720.10">
    <property type="entry name" value="MetI-like"/>
    <property type="match status" value="1"/>
</dbReference>
<dbReference type="PANTHER" id="PTHR30177:SF4">
    <property type="entry name" value="OSMOPROTECTANT IMPORT PERMEASE PROTEIN OSMW"/>
    <property type="match status" value="1"/>
</dbReference>